<dbReference type="AlphaFoldDB" id="A0A8J3L323"/>
<sequence length="556" mass="60024">MKNRRFLITATLVAVVLAGIGYLSFRQAYSSGAAPQPPARPVRTLGPALPGSPAVTEPRADGHLVSGADVHMESAPMPTVKGGKKVKHVCTEWEIWSVEPAERVWHSPCVGGPQLVHAHLGDGVFENSFAARRDLTADREYDLRVRYRDDTKDKAKRWSPWGYRAFRTLPQRAPLAGAGTWHVRQDGYRVEEVAGGFQLPVHLAMAPGHTGDPATPMFYVTELYGQIKVVKGDLSTAVYAKNLLNFDPRGTFPGTGEKGVTGIVVDPANGDVLASVLYERGGVHYPKVVRFSSSDGGLTASKQTTLLDMPAEAQSAAHQISQLTIGPDGKLYVHMGDAMLAHTAKDLNSFRGKILRVNLDGSAPVDNPFYDAEDGINARDYVYASGFRNPFGGAWRADGSYYQVENGTAIDRLSRVDKGVDYGWDGTRDSMLKPKLYIWSPSTAPTAIAFVDPDTHHGSGFPKSKHGHMYVAESGPTFATGPQDNGKRIVEFTFDGGKVGKPKTLLEYNGTGKATVVGLAAGPDGLYFTALYPDADTAAPDTPAAKIYRVRYTGAE</sequence>
<evidence type="ECO:0000259" key="2">
    <source>
        <dbReference type="Pfam" id="PF07995"/>
    </source>
</evidence>
<dbReference type="Proteomes" id="UP000660339">
    <property type="component" value="Unassembled WGS sequence"/>
</dbReference>
<gene>
    <name evidence="3" type="ORF">Cme02nite_19940</name>
</gene>
<dbReference type="Gene3D" id="2.120.10.30">
    <property type="entry name" value="TolB, C-terminal domain"/>
    <property type="match status" value="1"/>
</dbReference>
<dbReference type="RefSeq" id="WP_166382909.1">
    <property type="nucleotide sequence ID" value="NZ_BAAATT010000014.1"/>
</dbReference>
<dbReference type="PANTHER" id="PTHR19328">
    <property type="entry name" value="HEDGEHOG-INTERACTING PROTEIN"/>
    <property type="match status" value="1"/>
</dbReference>
<proteinExistence type="predicted"/>
<protein>
    <recommendedName>
        <fullName evidence="2">Glucose/Sorbosone dehydrogenase domain-containing protein</fullName>
    </recommendedName>
</protein>
<reference evidence="3" key="1">
    <citation type="submission" date="2021-01" db="EMBL/GenBank/DDBJ databases">
        <title>Whole genome shotgun sequence of Catellatospora methionotrophica NBRC 14553.</title>
        <authorList>
            <person name="Komaki H."/>
            <person name="Tamura T."/>
        </authorList>
    </citation>
    <scope>NUCLEOTIDE SEQUENCE</scope>
    <source>
        <strain evidence="3">NBRC 14553</strain>
    </source>
</reference>
<dbReference type="EMBL" id="BONJ01000007">
    <property type="protein sequence ID" value="GIG13662.1"/>
    <property type="molecule type" value="Genomic_DNA"/>
</dbReference>
<organism evidence="3 4">
    <name type="scientific">Catellatospora methionotrophica</name>
    <dbReference type="NCBI Taxonomy" id="121620"/>
    <lineage>
        <taxon>Bacteria</taxon>
        <taxon>Bacillati</taxon>
        <taxon>Actinomycetota</taxon>
        <taxon>Actinomycetes</taxon>
        <taxon>Micromonosporales</taxon>
        <taxon>Micromonosporaceae</taxon>
        <taxon>Catellatospora</taxon>
    </lineage>
</organism>
<dbReference type="InterPro" id="IPR012938">
    <property type="entry name" value="Glc/Sorbosone_DH"/>
</dbReference>
<comment type="caution">
    <text evidence="3">The sequence shown here is derived from an EMBL/GenBank/DDBJ whole genome shotgun (WGS) entry which is preliminary data.</text>
</comment>
<keyword evidence="4" id="KW-1185">Reference proteome</keyword>
<feature type="domain" description="Glucose/Sorbosone dehydrogenase" evidence="2">
    <location>
        <begin position="219"/>
        <end position="454"/>
    </location>
</feature>
<evidence type="ECO:0000256" key="1">
    <source>
        <dbReference type="SAM" id="MobiDB-lite"/>
    </source>
</evidence>
<dbReference type="PANTHER" id="PTHR19328:SF75">
    <property type="entry name" value="ALDOSE SUGAR DEHYDROGENASE YLII"/>
    <property type="match status" value="1"/>
</dbReference>
<feature type="region of interest" description="Disordered" evidence="1">
    <location>
        <begin position="33"/>
        <end position="61"/>
    </location>
</feature>
<evidence type="ECO:0000313" key="3">
    <source>
        <dbReference type="EMBL" id="GIG13662.1"/>
    </source>
</evidence>
<dbReference type="InterPro" id="IPR011041">
    <property type="entry name" value="Quinoprot_gluc/sorb_DH_b-prop"/>
</dbReference>
<accession>A0A8J3L323</accession>
<dbReference type="SUPFAM" id="SSF50952">
    <property type="entry name" value="Soluble quinoprotein glucose dehydrogenase"/>
    <property type="match status" value="1"/>
</dbReference>
<dbReference type="Pfam" id="PF07995">
    <property type="entry name" value="GSDH"/>
    <property type="match status" value="1"/>
</dbReference>
<evidence type="ECO:0000313" key="4">
    <source>
        <dbReference type="Proteomes" id="UP000660339"/>
    </source>
</evidence>
<name>A0A8J3L323_9ACTN</name>
<dbReference type="InterPro" id="IPR011042">
    <property type="entry name" value="6-blade_b-propeller_TolB-like"/>
</dbReference>